<sequence>MFETKPMAAIKPAWKSSTKIFEPYSVTYVSPQPSDRFNFVALVVLMQAMAMFLPTNMFINSETFFRDFKLDNVIKGNNNTNYNTTETSRLGFYSKNHIKYCNTSGGHKSDCNSCDY</sequence>
<keyword evidence="1" id="KW-0472">Membrane</keyword>
<keyword evidence="1" id="KW-0812">Transmembrane</keyword>
<evidence type="ECO:0000313" key="3">
    <source>
        <dbReference type="Proteomes" id="UP000728032"/>
    </source>
</evidence>
<reference evidence="2" key="1">
    <citation type="submission" date="2020-11" db="EMBL/GenBank/DDBJ databases">
        <authorList>
            <person name="Tran Van P."/>
        </authorList>
    </citation>
    <scope>NUCLEOTIDE SEQUENCE</scope>
</reference>
<protein>
    <submittedName>
        <fullName evidence="2">Uncharacterized protein</fullName>
    </submittedName>
</protein>
<dbReference type="EMBL" id="CAJPVJ010006996">
    <property type="protein sequence ID" value="CAG2170899.1"/>
    <property type="molecule type" value="Genomic_DNA"/>
</dbReference>
<dbReference type="Proteomes" id="UP000728032">
    <property type="component" value="Unassembled WGS sequence"/>
</dbReference>
<accession>A0A7R9QR73</accession>
<gene>
    <name evidence="2" type="ORF">ONB1V03_LOCUS10365</name>
</gene>
<keyword evidence="1" id="KW-1133">Transmembrane helix</keyword>
<proteinExistence type="predicted"/>
<evidence type="ECO:0000313" key="2">
    <source>
        <dbReference type="EMBL" id="CAD7653712.1"/>
    </source>
</evidence>
<organism evidence="2">
    <name type="scientific">Oppiella nova</name>
    <dbReference type="NCBI Taxonomy" id="334625"/>
    <lineage>
        <taxon>Eukaryota</taxon>
        <taxon>Metazoa</taxon>
        <taxon>Ecdysozoa</taxon>
        <taxon>Arthropoda</taxon>
        <taxon>Chelicerata</taxon>
        <taxon>Arachnida</taxon>
        <taxon>Acari</taxon>
        <taxon>Acariformes</taxon>
        <taxon>Sarcoptiformes</taxon>
        <taxon>Oribatida</taxon>
        <taxon>Brachypylina</taxon>
        <taxon>Oppioidea</taxon>
        <taxon>Oppiidae</taxon>
        <taxon>Oppiella</taxon>
    </lineage>
</organism>
<evidence type="ECO:0000256" key="1">
    <source>
        <dbReference type="SAM" id="Phobius"/>
    </source>
</evidence>
<name>A0A7R9QR73_9ACAR</name>
<feature type="transmembrane region" description="Helical" evidence="1">
    <location>
        <begin position="39"/>
        <end position="59"/>
    </location>
</feature>
<keyword evidence="3" id="KW-1185">Reference proteome</keyword>
<dbReference type="AlphaFoldDB" id="A0A7R9QR73"/>
<dbReference type="EMBL" id="OC921821">
    <property type="protein sequence ID" value="CAD7653712.1"/>
    <property type="molecule type" value="Genomic_DNA"/>
</dbReference>